<evidence type="ECO:0000313" key="3">
    <source>
        <dbReference type="Proteomes" id="UP000470246"/>
    </source>
</evidence>
<gene>
    <name evidence="2" type="ORF">GCU56_08515</name>
</gene>
<feature type="transmembrane region" description="Helical" evidence="1">
    <location>
        <begin position="73"/>
        <end position="91"/>
    </location>
</feature>
<dbReference type="EMBL" id="JAAGWF010000008">
    <property type="protein sequence ID" value="NEK57912.1"/>
    <property type="molecule type" value="Genomic_DNA"/>
</dbReference>
<dbReference type="RefSeq" id="WP_163481097.1">
    <property type="nucleotide sequence ID" value="NZ_JAAGWF010000008.1"/>
</dbReference>
<reference evidence="2 3" key="1">
    <citation type="submission" date="2020-02" db="EMBL/GenBank/DDBJ databases">
        <title>Geodermatophilus sabuli CPCC 205279 I12A-02694.</title>
        <authorList>
            <person name="Jiang Z."/>
        </authorList>
    </citation>
    <scope>NUCLEOTIDE SEQUENCE [LARGE SCALE GENOMIC DNA]</scope>
    <source>
        <strain evidence="2 3">I12A-02694</strain>
    </source>
</reference>
<keyword evidence="1" id="KW-1133">Transmembrane helix</keyword>
<evidence type="ECO:0000313" key="2">
    <source>
        <dbReference type="EMBL" id="NEK57912.1"/>
    </source>
</evidence>
<sequence length="92" mass="9464">MSDTAQTALTVVCHLVAVSAQLAGLALLARERRRTGTALRRWSEATPGAPDPAADRTALVEALRGNSFDRSSAIVLLAVGFGAAALGHLIGL</sequence>
<feature type="transmembrane region" description="Helical" evidence="1">
    <location>
        <begin position="6"/>
        <end position="29"/>
    </location>
</feature>
<accession>A0A7K3VZ85</accession>
<keyword evidence="1" id="KW-0812">Transmembrane</keyword>
<keyword evidence="3" id="KW-1185">Reference proteome</keyword>
<dbReference type="AlphaFoldDB" id="A0A7K3VZ85"/>
<comment type="caution">
    <text evidence="2">The sequence shown here is derived from an EMBL/GenBank/DDBJ whole genome shotgun (WGS) entry which is preliminary data.</text>
</comment>
<proteinExistence type="predicted"/>
<evidence type="ECO:0000256" key="1">
    <source>
        <dbReference type="SAM" id="Phobius"/>
    </source>
</evidence>
<name>A0A7K3VZ85_9ACTN</name>
<keyword evidence="1" id="KW-0472">Membrane</keyword>
<organism evidence="2 3">
    <name type="scientific">Geodermatophilus sabuli</name>
    <dbReference type="NCBI Taxonomy" id="1564158"/>
    <lineage>
        <taxon>Bacteria</taxon>
        <taxon>Bacillati</taxon>
        <taxon>Actinomycetota</taxon>
        <taxon>Actinomycetes</taxon>
        <taxon>Geodermatophilales</taxon>
        <taxon>Geodermatophilaceae</taxon>
        <taxon>Geodermatophilus</taxon>
    </lineage>
</organism>
<protein>
    <submittedName>
        <fullName evidence="2">Uncharacterized protein</fullName>
    </submittedName>
</protein>
<dbReference type="Proteomes" id="UP000470246">
    <property type="component" value="Unassembled WGS sequence"/>
</dbReference>